<dbReference type="PANTHER" id="PTHR42673:SF4">
    <property type="entry name" value="MALEYLACETOACETATE ISOMERASE"/>
    <property type="match status" value="1"/>
</dbReference>
<evidence type="ECO:0000313" key="2">
    <source>
        <dbReference type="EMBL" id="MDO3722889.1"/>
    </source>
</evidence>
<dbReference type="Gene3D" id="3.40.30.10">
    <property type="entry name" value="Glutaredoxin"/>
    <property type="match status" value="1"/>
</dbReference>
<keyword evidence="3" id="KW-1185">Reference proteome</keyword>
<gene>
    <name evidence="2" type="ORF">QVZ43_14285</name>
</gene>
<sequence length="227" mass="26167">MYTLHIGNKNYSSWSLRPWLVLKAMDIPFEEVMHRFGFPEDWEDYRRANPPGLVPCLQDDELPVWDSLAIVEYLAEQHEGVWPADKTARTWARCATAEMHSGFSALRNFCSMSCGQRVALNEVTPALAKDIKRVDTLWQEGLSRFGGPFLAGAEFSAVDAFYAPVVFRFQTYGIALSDSAADYVERMLKYPPMVDWYEDALKESFRDDAHEIEIREFGRITDDFRQE</sequence>
<reference evidence="2" key="1">
    <citation type="submission" date="2023-07" db="EMBL/GenBank/DDBJ databases">
        <title>Marinobacter sp. chi1 genome sequencing and assembly.</title>
        <authorList>
            <person name="Park S."/>
        </authorList>
    </citation>
    <scope>NUCLEOTIDE SEQUENCE</scope>
    <source>
        <strain evidence="2">Chi1</strain>
    </source>
</reference>
<dbReference type="EMBL" id="JAUMIS010000002">
    <property type="protein sequence ID" value="MDO3722889.1"/>
    <property type="molecule type" value="Genomic_DNA"/>
</dbReference>
<dbReference type="CDD" id="cd03043">
    <property type="entry name" value="GST_N_1"/>
    <property type="match status" value="1"/>
</dbReference>
<dbReference type="Proteomes" id="UP001168640">
    <property type="component" value="Unassembled WGS sequence"/>
</dbReference>
<organism evidence="2 3">
    <name type="scientific">Marinobacter suaedae</name>
    <dbReference type="NCBI Taxonomy" id="3057675"/>
    <lineage>
        <taxon>Bacteria</taxon>
        <taxon>Pseudomonadati</taxon>
        <taxon>Pseudomonadota</taxon>
        <taxon>Gammaproteobacteria</taxon>
        <taxon>Pseudomonadales</taxon>
        <taxon>Marinobacteraceae</taxon>
        <taxon>Marinobacter</taxon>
    </lineage>
</organism>
<feature type="domain" description="GST N-terminal" evidence="1">
    <location>
        <begin position="2"/>
        <end position="82"/>
    </location>
</feature>
<dbReference type="PANTHER" id="PTHR42673">
    <property type="entry name" value="MALEYLACETOACETATE ISOMERASE"/>
    <property type="match status" value="1"/>
</dbReference>
<protein>
    <submittedName>
        <fullName evidence="2">Glutathione S-transferase family protein</fullName>
    </submittedName>
</protein>
<dbReference type="CDD" id="cd03194">
    <property type="entry name" value="GST_C_3"/>
    <property type="match status" value="1"/>
</dbReference>
<proteinExistence type="predicted"/>
<accession>A0ABT8W3S7</accession>
<dbReference type="SFLD" id="SFLDG00358">
    <property type="entry name" value="Main_(cytGST)"/>
    <property type="match status" value="1"/>
</dbReference>
<dbReference type="InterPro" id="IPR036282">
    <property type="entry name" value="Glutathione-S-Trfase_C_sf"/>
</dbReference>
<dbReference type="InterPro" id="IPR036249">
    <property type="entry name" value="Thioredoxin-like_sf"/>
</dbReference>
<dbReference type="SFLD" id="SFLDS00019">
    <property type="entry name" value="Glutathione_Transferase_(cytos"/>
    <property type="match status" value="1"/>
</dbReference>
<dbReference type="Gene3D" id="1.20.1050.10">
    <property type="match status" value="1"/>
</dbReference>
<name>A0ABT8W3S7_9GAMM</name>
<dbReference type="Pfam" id="PF13409">
    <property type="entry name" value="GST_N_2"/>
    <property type="match status" value="1"/>
</dbReference>
<dbReference type="InterPro" id="IPR004045">
    <property type="entry name" value="Glutathione_S-Trfase_N"/>
</dbReference>
<dbReference type="PROSITE" id="PS50404">
    <property type="entry name" value="GST_NTER"/>
    <property type="match status" value="1"/>
</dbReference>
<dbReference type="SUPFAM" id="SSF52833">
    <property type="entry name" value="Thioredoxin-like"/>
    <property type="match status" value="1"/>
</dbReference>
<comment type="caution">
    <text evidence="2">The sequence shown here is derived from an EMBL/GenBank/DDBJ whole genome shotgun (WGS) entry which is preliminary data.</text>
</comment>
<evidence type="ECO:0000259" key="1">
    <source>
        <dbReference type="PROSITE" id="PS50404"/>
    </source>
</evidence>
<dbReference type="RefSeq" id="WP_302910478.1">
    <property type="nucleotide sequence ID" value="NZ_JAUMIS010000002.1"/>
</dbReference>
<dbReference type="InterPro" id="IPR040079">
    <property type="entry name" value="Glutathione_S-Trfase"/>
</dbReference>
<dbReference type="Pfam" id="PF13410">
    <property type="entry name" value="GST_C_2"/>
    <property type="match status" value="1"/>
</dbReference>
<evidence type="ECO:0000313" key="3">
    <source>
        <dbReference type="Proteomes" id="UP001168640"/>
    </source>
</evidence>
<dbReference type="SUPFAM" id="SSF47616">
    <property type="entry name" value="GST C-terminal domain-like"/>
    <property type="match status" value="1"/>
</dbReference>